<dbReference type="InterPro" id="IPR000792">
    <property type="entry name" value="Tscrpt_reg_LuxR_C"/>
</dbReference>
<organism evidence="3 4">
    <name type="scientific">Enterobacter bugandensis</name>
    <dbReference type="NCBI Taxonomy" id="881260"/>
    <lineage>
        <taxon>Bacteria</taxon>
        <taxon>Pseudomonadati</taxon>
        <taxon>Pseudomonadota</taxon>
        <taxon>Gammaproteobacteria</taxon>
        <taxon>Enterobacterales</taxon>
        <taxon>Enterobacteriaceae</taxon>
        <taxon>Enterobacter</taxon>
    </lineage>
</organism>
<dbReference type="InterPro" id="IPR016032">
    <property type="entry name" value="Sig_transdc_resp-reg_C-effctor"/>
</dbReference>
<keyword evidence="1" id="KW-0238">DNA-binding</keyword>
<dbReference type="Gene3D" id="1.10.10.10">
    <property type="entry name" value="Winged helix-like DNA-binding domain superfamily/Winged helix DNA-binding domain"/>
    <property type="match status" value="1"/>
</dbReference>
<evidence type="ECO:0000256" key="1">
    <source>
        <dbReference type="ARBA" id="ARBA00023125"/>
    </source>
</evidence>
<protein>
    <submittedName>
        <fullName evidence="3">LuxR C-terminal-related transcriptional regulator</fullName>
    </submittedName>
</protein>
<dbReference type="RefSeq" id="WP_280027200.1">
    <property type="nucleotide sequence ID" value="NZ_JAOCAP010000001.1"/>
</dbReference>
<dbReference type="InterPro" id="IPR036388">
    <property type="entry name" value="WH-like_DNA-bd_sf"/>
</dbReference>
<comment type="caution">
    <text evidence="3">The sequence shown here is derived from an EMBL/GenBank/DDBJ whole genome shotgun (WGS) entry which is preliminary data.</text>
</comment>
<dbReference type="GO" id="GO:0003677">
    <property type="term" value="F:DNA binding"/>
    <property type="evidence" value="ECO:0007669"/>
    <property type="project" value="UniProtKB-KW"/>
</dbReference>
<evidence type="ECO:0000313" key="4">
    <source>
        <dbReference type="Proteomes" id="UP001158416"/>
    </source>
</evidence>
<evidence type="ECO:0000259" key="2">
    <source>
        <dbReference type="SMART" id="SM00421"/>
    </source>
</evidence>
<accession>A0AA42PQT0</accession>
<dbReference type="GO" id="GO:0006355">
    <property type="term" value="P:regulation of DNA-templated transcription"/>
    <property type="evidence" value="ECO:0007669"/>
    <property type="project" value="InterPro"/>
</dbReference>
<dbReference type="Pfam" id="PF00196">
    <property type="entry name" value="GerE"/>
    <property type="match status" value="1"/>
</dbReference>
<dbReference type="AlphaFoldDB" id="A0AA42PQT0"/>
<name>A0AA42PQT0_9ENTR</name>
<dbReference type="Proteomes" id="UP001158416">
    <property type="component" value="Unassembled WGS sequence"/>
</dbReference>
<sequence>MINILIKETDSLFILGMQAFFTDFFARRLNKAVTFLPDYSQENIALAEVIVLSFRKGERYTCFPELRVRTKGIIIGLVDEKETHEQSPSCFADIFYINRHSSMEEWTDKIDTVWNKWRMSPTPLAYPSCLWCKNRQMSNHQLRIMAHIYQGKTVKWISSYLGISTKTIFSQKYLVRHKFNLRNDIELIEFLNVLAEKELNSSRFSLLIRR</sequence>
<dbReference type="SMART" id="SM00421">
    <property type="entry name" value="HTH_LUXR"/>
    <property type="match status" value="1"/>
</dbReference>
<proteinExistence type="predicted"/>
<gene>
    <name evidence="3" type="ORF">N5C39_00810</name>
</gene>
<reference evidence="3" key="1">
    <citation type="submission" date="2022-09" db="EMBL/GenBank/DDBJ databases">
        <title>Intensive care unit water sources are persistently colonized with multi-drug resistant bacteria and are the site of extensive horizontal gene transfer of antibiotic resistance genes.</title>
        <authorList>
            <person name="Diorio-Toth L."/>
        </authorList>
    </citation>
    <scope>NUCLEOTIDE SEQUENCE</scope>
    <source>
        <strain evidence="3">GD03936</strain>
    </source>
</reference>
<dbReference type="SUPFAM" id="SSF46894">
    <property type="entry name" value="C-terminal effector domain of the bipartite response regulators"/>
    <property type="match status" value="1"/>
</dbReference>
<evidence type="ECO:0000313" key="3">
    <source>
        <dbReference type="EMBL" id="MDH1316912.1"/>
    </source>
</evidence>
<dbReference type="EMBL" id="JAOCAP010000001">
    <property type="protein sequence ID" value="MDH1316912.1"/>
    <property type="molecule type" value="Genomic_DNA"/>
</dbReference>
<feature type="domain" description="HTH luxR-type" evidence="2">
    <location>
        <begin position="134"/>
        <end position="191"/>
    </location>
</feature>